<feature type="transmembrane region" description="Helical" evidence="7">
    <location>
        <begin position="136"/>
        <end position="158"/>
    </location>
</feature>
<dbReference type="PROSITE" id="PS50850">
    <property type="entry name" value="MFS"/>
    <property type="match status" value="1"/>
</dbReference>
<keyword evidence="4 7" id="KW-1133">Transmembrane helix</keyword>
<evidence type="ECO:0000313" key="10">
    <source>
        <dbReference type="Proteomes" id="UP001378188"/>
    </source>
</evidence>
<accession>A0AAW9RMH7</accession>
<reference evidence="9 10" key="1">
    <citation type="submission" date="2024-02" db="EMBL/GenBank/DDBJ databases">
        <title>Genome analysis and characterization of Microbaculum marinisediminis sp. nov., isolated from marine sediment.</title>
        <authorList>
            <person name="Du Z.-J."/>
            <person name="Ye Y.-Q."/>
            <person name="Zhang Z.-R."/>
            <person name="Yuan S.-M."/>
            <person name="Zhang X.-Y."/>
        </authorList>
    </citation>
    <scope>NUCLEOTIDE SEQUENCE [LARGE SCALE GENOMIC DNA]</scope>
    <source>
        <strain evidence="9 10">SDUM1044001</strain>
    </source>
</reference>
<evidence type="ECO:0000256" key="1">
    <source>
        <dbReference type="ARBA" id="ARBA00004141"/>
    </source>
</evidence>
<dbReference type="InterPro" id="IPR036259">
    <property type="entry name" value="MFS_trans_sf"/>
</dbReference>
<feature type="transmembrane region" description="Helical" evidence="7">
    <location>
        <begin position="315"/>
        <end position="333"/>
    </location>
</feature>
<evidence type="ECO:0000313" key="9">
    <source>
        <dbReference type="EMBL" id="MEJ8573130.1"/>
    </source>
</evidence>
<feature type="domain" description="Major facilitator superfamily (MFS) profile" evidence="8">
    <location>
        <begin position="12"/>
        <end position="460"/>
    </location>
</feature>
<feature type="transmembrane region" description="Helical" evidence="7">
    <location>
        <begin position="283"/>
        <end position="303"/>
    </location>
</feature>
<dbReference type="Gene3D" id="1.20.1250.20">
    <property type="entry name" value="MFS general substrate transporter like domains"/>
    <property type="match status" value="1"/>
</dbReference>
<organism evidence="9 10">
    <name type="scientific">Microbaculum marinum</name>
    <dbReference type="NCBI Taxonomy" id="1764581"/>
    <lineage>
        <taxon>Bacteria</taxon>
        <taxon>Pseudomonadati</taxon>
        <taxon>Pseudomonadota</taxon>
        <taxon>Alphaproteobacteria</taxon>
        <taxon>Hyphomicrobiales</taxon>
        <taxon>Tepidamorphaceae</taxon>
        <taxon>Microbaculum</taxon>
    </lineage>
</organism>
<feature type="transmembrane region" description="Helical" evidence="7">
    <location>
        <begin position="77"/>
        <end position="97"/>
    </location>
</feature>
<name>A0AAW9RMH7_9HYPH</name>
<feature type="transmembrane region" description="Helical" evidence="7">
    <location>
        <begin position="49"/>
        <end position="70"/>
    </location>
</feature>
<dbReference type="InterPro" id="IPR020846">
    <property type="entry name" value="MFS_dom"/>
</dbReference>
<dbReference type="Pfam" id="PF07690">
    <property type="entry name" value="MFS_1"/>
    <property type="match status" value="2"/>
</dbReference>
<dbReference type="AlphaFoldDB" id="A0AAW9RMH7"/>
<dbReference type="PANTHER" id="PTHR42718">
    <property type="entry name" value="MAJOR FACILITATOR SUPERFAMILY MULTIDRUG TRANSPORTER MFSC"/>
    <property type="match status" value="1"/>
</dbReference>
<feature type="transmembrane region" description="Helical" evidence="7">
    <location>
        <begin position="103"/>
        <end position="124"/>
    </location>
</feature>
<evidence type="ECO:0000259" key="8">
    <source>
        <dbReference type="PROSITE" id="PS50850"/>
    </source>
</evidence>
<feature type="transmembrane region" description="Helical" evidence="7">
    <location>
        <begin position="206"/>
        <end position="222"/>
    </location>
</feature>
<keyword evidence="10" id="KW-1185">Reference proteome</keyword>
<feature type="region of interest" description="Disordered" evidence="6">
    <location>
        <begin position="458"/>
        <end position="479"/>
    </location>
</feature>
<feature type="transmembrane region" description="Helical" evidence="7">
    <location>
        <begin position="345"/>
        <end position="364"/>
    </location>
</feature>
<comment type="subcellular location">
    <subcellularLocation>
        <location evidence="1">Membrane</location>
        <topology evidence="1">Multi-pass membrane protein</topology>
    </subcellularLocation>
</comment>
<evidence type="ECO:0000256" key="2">
    <source>
        <dbReference type="ARBA" id="ARBA00022448"/>
    </source>
</evidence>
<feature type="compositionally biased region" description="Basic and acidic residues" evidence="6">
    <location>
        <begin position="458"/>
        <end position="467"/>
    </location>
</feature>
<evidence type="ECO:0000256" key="5">
    <source>
        <dbReference type="ARBA" id="ARBA00023136"/>
    </source>
</evidence>
<feature type="transmembrane region" description="Helical" evidence="7">
    <location>
        <begin position="234"/>
        <end position="252"/>
    </location>
</feature>
<dbReference type="RefSeq" id="WP_340330818.1">
    <property type="nucleotide sequence ID" value="NZ_JAZHOF010000006.1"/>
</dbReference>
<dbReference type="CDD" id="cd17321">
    <property type="entry name" value="MFS_MMR_MDR_like"/>
    <property type="match status" value="1"/>
</dbReference>
<sequence>MRITDDNRHAFILGAASCVLGLVVLDETVVGVALPTMRTDLGISQLESHWIVNAYLLTFTCFVAVGGRLGDLFERRLVFAAGAGIFALGSLMAGLAPTGGLLIAARAVQGIGAAVTFPASFAILTATFPPQRRGAAFAVQTTIAGTFMAAGPLVGGVFSQALSWRWIFLVNLPVVAATAIVLLAALRPSAAGKPAFDAGKFDYPGLIGLVVGLSGLVIALMQSSDWGWTSPKTLSMLTIGAVATSAFVAIELKRAAALERGRGAAPLIELDLLRIPTFTGGNLIFAVFQFEKMAMFIFVALYLQHGLGRSPVEAGLTVTVAILPTLATSRLAGRLRDTLGPRPPLIAALLVTAATIFVIGLATIAASHWLIAVTLIVWGAVMPGIAVPLRPALMGAVPADRQGQASGVNLSIQMLGGTFGIALCSVLLASTSVYWPVFAVTGAATLVAAGIAWTLVERPPDGKRPPHDGGTGAARPGRR</sequence>
<evidence type="ECO:0000256" key="4">
    <source>
        <dbReference type="ARBA" id="ARBA00022989"/>
    </source>
</evidence>
<evidence type="ECO:0000256" key="6">
    <source>
        <dbReference type="SAM" id="MobiDB-lite"/>
    </source>
</evidence>
<gene>
    <name evidence="9" type="ORF">V3328_16680</name>
</gene>
<proteinExistence type="predicted"/>
<dbReference type="Gene3D" id="1.20.1720.10">
    <property type="entry name" value="Multidrug resistance protein D"/>
    <property type="match status" value="1"/>
</dbReference>
<dbReference type="GO" id="GO:0022857">
    <property type="term" value="F:transmembrane transporter activity"/>
    <property type="evidence" value="ECO:0007669"/>
    <property type="project" value="InterPro"/>
</dbReference>
<dbReference type="Proteomes" id="UP001378188">
    <property type="component" value="Unassembled WGS sequence"/>
</dbReference>
<dbReference type="InterPro" id="IPR011701">
    <property type="entry name" value="MFS"/>
</dbReference>
<feature type="transmembrane region" description="Helical" evidence="7">
    <location>
        <begin position="410"/>
        <end position="428"/>
    </location>
</feature>
<keyword evidence="2" id="KW-0813">Transport</keyword>
<dbReference type="SUPFAM" id="SSF103473">
    <property type="entry name" value="MFS general substrate transporter"/>
    <property type="match status" value="1"/>
</dbReference>
<keyword evidence="5 7" id="KW-0472">Membrane</keyword>
<comment type="caution">
    <text evidence="9">The sequence shown here is derived from an EMBL/GenBank/DDBJ whole genome shotgun (WGS) entry which is preliminary data.</text>
</comment>
<feature type="transmembrane region" description="Helical" evidence="7">
    <location>
        <begin position="164"/>
        <end position="186"/>
    </location>
</feature>
<keyword evidence="3 7" id="KW-0812">Transmembrane</keyword>
<feature type="transmembrane region" description="Helical" evidence="7">
    <location>
        <begin position="434"/>
        <end position="456"/>
    </location>
</feature>
<dbReference type="PANTHER" id="PTHR42718:SF9">
    <property type="entry name" value="MAJOR FACILITATOR SUPERFAMILY MULTIDRUG TRANSPORTER MFSC"/>
    <property type="match status" value="1"/>
</dbReference>
<dbReference type="GO" id="GO:0016020">
    <property type="term" value="C:membrane"/>
    <property type="evidence" value="ECO:0007669"/>
    <property type="project" value="UniProtKB-SubCell"/>
</dbReference>
<dbReference type="EMBL" id="JAZHOF010000006">
    <property type="protein sequence ID" value="MEJ8573130.1"/>
    <property type="molecule type" value="Genomic_DNA"/>
</dbReference>
<evidence type="ECO:0000256" key="3">
    <source>
        <dbReference type="ARBA" id="ARBA00022692"/>
    </source>
</evidence>
<protein>
    <submittedName>
        <fullName evidence="9">MFS transporter</fullName>
    </submittedName>
</protein>
<feature type="transmembrane region" description="Helical" evidence="7">
    <location>
        <begin position="370"/>
        <end position="389"/>
    </location>
</feature>
<evidence type="ECO:0000256" key="7">
    <source>
        <dbReference type="SAM" id="Phobius"/>
    </source>
</evidence>